<evidence type="ECO:0000256" key="2">
    <source>
        <dbReference type="SAM" id="MobiDB-lite"/>
    </source>
</evidence>
<reference evidence="4" key="1">
    <citation type="submission" date="2020-01" db="EMBL/GenBank/DDBJ databases">
        <title>Genome sequence of Kobresia littledalei, the first chromosome-level genome in the family Cyperaceae.</title>
        <authorList>
            <person name="Qu G."/>
        </authorList>
    </citation>
    <scope>NUCLEOTIDE SEQUENCE</scope>
    <source>
        <strain evidence="4">C.B.Clarke</strain>
        <tissue evidence="4">Leaf</tissue>
    </source>
</reference>
<feature type="domain" description="CCHC-type" evidence="3">
    <location>
        <begin position="223"/>
        <end position="237"/>
    </location>
</feature>
<feature type="compositionally biased region" description="Basic residues" evidence="2">
    <location>
        <begin position="45"/>
        <end position="68"/>
    </location>
</feature>
<feature type="compositionally biased region" description="Polar residues" evidence="2">
    <location>
        <begin position="29"/>
        <end position="43"/>
    </location>
</feature>
<dbReference type="EMBL" id="SWLB01000001">
    <property type="protein sequence ID" value="KAF3341673.1"/>
    <property type="molecule type" value="Genomic_DNA"/>
</dbReference>
<name>A0A833RKN7_9POAL</name>
<dbReference type="SMART" id="SM00343">
    <property type="entry name" value="ZnF_C2HC"/>
    <property type="match status" value="2"/>
</dbReference>
<feature type="compositionally biased region" description="Polar residues" evidence="2">
    <location>
        <begin position="592"/>
        <end position="603"/>
    </location>
</feature>
<protein>
    <recommendedName>
        <fullName evidence="3">CCHC-type domain-containing protein</fullName>
    </recommendedName>
</protein>
<feature type="region of interest" description="Disordered" evidence="2">
    <location>
        <begin position="22"/>
        <end position="204"/>
    </location>
</feature>
<feature type="compositionally biased region" description="Polar residues" evidence="2">
    <location>
        <begin position="99"/>
        <end position="119"/>
    </location>
</feature>
<sequence length="1070" mass="119195">MRGAIPQGEGWFLVTPRRSRPTLRYRKGNNGTAYSRQPLQGNGYNRRHGRSRGSTRTLSHRHQHHRARGTQAYPQWRPQLRTAPHVLLPATPVPPIPTHSLSAPNFKNRNPQTPQTHLGPTNHPPHTYATVTAAPSRQQPNQQHPPQPRPTADPLITQPPLSTEIINPTRYHNPPWQNFLEQDPWQLPSPSLPPAPDNPTDTPANPLPLPLPPIPGHPKWRGRCYNCLELGHDQTDCLSRERVCAHCWAKGHQAKTCPALAANPPTYLDPMRPRGNKGEANLPPNRPDSIMAYIPETPQMRMDALDLNRAIVIDARLRPANNLATVQSIVMSTCKSEFPFPITHMVGPQYLLVLPPGSDRHRFLLNYAKHLQDLGYVAYPWTPAINAFALRLKFKVWIELKRLSPQSWNIDHLIPTVSSFGVVLNHASMTRVHSLETMFVVMAVAELSHIPHNIQTWVRGVGRHIQVVVHSWLEEPLPIIPPLDTTPPEEFFNRVKEDNVKAVTGLTGGDGSQGIVAVEFEMLFSIWENMAACDKRDKIETTLRASPLFAAYMANRQTTQTRLADETRQNKGKDKMDDLERELDASILNQTGEETFTQNSPSQEIAHPAKESTYQRGPRGPTPTQNTLPGTGQKGGNSIQKPTQTFELTFPRETSMNQATPQFEPTPLVDRALGLVRSSGPSPQNISTPATFQSPTQNTKGDQYRTPDTKQAHILNQAGPIYTPTSLTNPRTAHHPNPNPNPTTQPNTNPTHPPPATSPTGKFLEVQNGTEPEEDKTEPIEEEMEPIEEEEPIEEVEPIEEDEPIEEVELIEEPYNLGDDPENIELHDDELREHHNTQNSVTKPTHEETGSNNYSNHDFDGYLYGNPAQEESSRGEFDDELEAIAADLALQDQLDAIRSAEEQEQALLAAAAETPVMPQGAEQLHPSLIPPEQTNQSDLAKQGEEPRPPFDQQQPRVRRSKRISEKGEVRSYSVKKPKSKKMSGGAGPSSAKSILEADLIASLKADAIKIAPLQEENAKRIDHYCGIIEGMGREIATTPLPTHEPGNESVLAAFETDSEEDLSEEEEGAD</sequence>
<feature type="region of interest" description="Disordered" evidence="2">
    <location>
        <begin position="814"/>
        <end position="880"/>
    </location>
</feature>
<evidence type="ECO:0000313" key="5">
    <source>
        <dbReference type="Proteomes" id="UP000623129"/>
    </source>
</evidence>
<feature type="compositionally biased region" description="Polar residues" evidence="2">
    <location>
        <begin position="679"/>
        <end position="701"/>
    </location>
</feature>
<dbReference type="Proteomes" id="UP000623129">
    <property type="component" value="Unassembled WGS sequence"/>
</dbReference>
<feature type="compositionally biased region" description="Polar residues" evidence="2">
    <location>
        <begin position="622"/>
        <end position="641"/>
    </location>
</feature>
<dbReference type="AlphaFoldDB" id="A0A833RKN7"/>
<keyword evidence="5" id="KW-1185">Reference proteome</keyword>
<feature type="region of interest" description="Disordered" evidence="2">
    <location>
        <begin position="675"/>
        <end position="706"/>
    </location>
</feature>
<organism evidence="4 5">
    <name type="scientific">Carex littledalei</name>
    <dbReference type="NCBI Taxonomy" id="544730"/>
    <lineage>
        <taxon>Eukaryota</taxon>
        <taxon>Viridiplantae</taxon>
        <taxon>Streptophyta</taxon>
        <taxon>Embryophyta</taxon>
        <taxon>Tracheophyta</taxon>
        <taxon>Spermatophyta</taxon>
        <taxon>Magnoliopsida</taxon>
        <taxon>Liliopsida</taxon>
        <taxon>Poales</taxon>
        <taxon>Cyperaceae</taxon>
        <taxon>Cyperoideae</taxon>
        <taxon>Cariceae</taxon>
        <taxon>Carex</taxon>
        <taxon>Carex subgen. Euthyceras</taxon>
    </lineage>
</organism>
<dbReference type="Gene3D" id="4.10.60.10">
    <property type="entry name" value="Zinc finger, CCHC-type"/>
    <property type="match status" value="1"/>
</dbReference>
<feature type="compositionally biased region" description="Basic and acidic residues" evidence="2">
    <location>
        <begin position="824"/>
        <end position="836"/>
    </location>
</feature>
<keyword evidence="1" id="KW-0479">Metal-binding</keyword>
<evidence type="ECO:0000256" key="1">
    <source>
        <dbReference type="PROSITE-ProRule" id="PRU00047"/>
    </source>
</evidence>
<dbReference type="InterPro" id="IPR001878">
    <property type="entry name" value="Znf_CCHC"/>
</dbReference>
<evidence type="ECO:0000313" key="4">
    <source>
        <dbReference type="EMBL" id="KAF3341673.1"/>
    </source>
</evidence>
<comment type="caution">
    <text evidence="4">The sequence shown here is derived from an EMBL/GenBank/DDBJ whole genome shotgun (WGS) entry which is preliminary data.</text>
</comment>
<evidence type="ECO:0000259" key="3">
    <source>
        <dbReference type="PROSITE" id="PS50158"/>
    </source>
</evidence>
<feature type="region of interest" description="Disordered" evidence="2">
    <location>
        <begin position="908"/>
        <end position="991"/>
    </location>
</feature>
<dbReference type="InterPro" id="IPR036875">
    <property type="entry name" value="Znf_CCHC_sf"/>
</dbReference>
<accession>A0A833RKN7</accession>
<dbReference type="GO" id="GO:0008270">
    <property type="term" value="F:zinc ion binding"/>
    <property type="evidence" value="ECO:0007669"/>
    <property type="project" value="UniProtKB-KW"/>
</dbReference>
<gene>
    <name evidence="4" type="ORF">FCM35_KLT00311</name>
</gene>
<feature type="region of interest" description="Disordered" evidence="2">
    <location>
        <begin position="592"/>
        <end position="641"/>
    </location>
</feature>
<proteinExistence type="predicted"/>
<dbReference type="PROSITE" id="PS50158">
    <property type="entry name" value="ZF_CCHC"/>
    <property type="match status" value="1"/>
</dbReference>
<dbReference type="GO" id="GO:0003676">
    <property type="term" value="F:nucleic acid binding"/>
    <property type="evidence" value="ECO:0007669"/>
    <property type="project" value="InterPro"/>
</dbReference>
<feature type="compositionally biased region" description="Acidic residues" evidence="2">
    <location>
        <begin position="771"/>
        <end position="802"/>
    </location>
</feature>
<dbReference type="SUPFAM" id="SSF57756">
    <property type="entry name" value="Retrovirus zinc finger-like domains"/>
    <property type="match status" value="1"/>
</dbReference>
<feature type="region of interest" description="Disordered" evidence="2">
    <location>
        <begin position="720"/>
        <end position="802"/>
    </location>
</feature>
<keyword evidence="1" id="KW-0863">Zinc-finger</keyword>
<keyword evidence="1" id="KW-0862">Zinc</keyword>